<dbReference type="InterPro" id="IPR036390">
    <property type="entry name" value="WH_DNA-bd_sf"/>
</dbReference>
<dbReference type="InterPro" id="IPR052509">
    <property type="entry name" value="Metal_resp_DNA-bind_regulator"/>
</dbReference>
<name>A0A1I7MGD3_9MICC</name>
<dbReference type="PANTHER" id="PTHR33169:SF14">
    <property type="entry name" value="TRANSCRIPTIONAL REGULATOR RV3488"/>
    <property type="match status" value="1"/>
</dbReference>
<proteinExistence type="predicted"/>
<protein>
    <submittedName>
        <fullName evidence="3">PadR family transcriptional regulator, regulatory protein PadR</fullName>
    </submittedName>
</protein>
<dbReference type="Gene3D" id="1.10.10.10">
    <property type="entry name" value="Winged helix-like DNA-binding domain superfamily/Winged helix DNA-binding domain"/>
    <property type="match status" value="1"/>
</dbReference>
<dbReference type="RefSeq" id="WP_091694344.1">
    <property type="nucleotide sequence ID" value="NZ_FPCG01000002.1"/>
</dbReference>
<reference evidence="3 4" key="1">
    <citation type="submission" date="2016-10" db="EMBL/GenBank/DDBJ databases">
        <authorList>
            <person name="de Groot N.N."/>
        </authorList>
    </citation>
    <scope>NUCLEOTIDE SEQUENCE [LARGE SCALE GENOMIC DNA]</scope>
    <source>
        <strain evidence="3 4">CGMCC 1.7054</strain>
    </source>
</reference>
<dbReference type="STRING" id="574650.SAMN04487966_102124"/>
<feature type="domain" description="Transcription regulator PadR N-terminal" evidence="2">
    <location>
        <begin position="22"/>
        <end position="93"/>
    </location>
</feature>
<dbReference type="Proteomes" id="UP000198881">
    <property type="component" value="Unassembled WGS sequence"/>
</dbReference>
<keyword evidence="4" id="KW-1185">Reference proteome</keyword>
<organism evidence="3 4">
    <name type="scientific">Micrococcus terreus</name>
    <dbReference type="NCBI Taxonomy" id="574650"/>
    <lineage>
        <taxon>Bacteria</taxon>
        <taxon>Bacillati</taxon>
        <taxon>Actinomycetota</taxon>
        <taxon>Actinomycetes</taxon>
        <taxon>Micrococcales</taxon>
        <taxon>Micrococcaceae</taxon>
        <taxon>Micrococcus</taxon>
    </lineage>
</organism>
<dbReference type="InterPro" id="IPR005149">
    <property type="entry name" value="Tscrpt_reg_PadR_N"/>
</dbReference>
<accession>A0A1I7MGD3</accession>
<dbReference type="SUPFAM" id="SSF46785">
    <property type="entry name" value="Winged helix' DNA-binding domain"/>
    <property type="match status" value="1"/>
</dbReference>
<dbReference type="InterPro" id="IPR036388">
    <property type="entry name" value="WH-like_DNA-bd_sf"/>
</dbReference>
<sequence>MGSAAGQQWPAAWSRTALPTAILAVLRGGPRHGYRLATELEGRGFGRPRGGSLYPLLGRLEEDGLIASTWEPGQTGPGRRTYRLTAQGTAQLAQERAQWAALVTALTADAATEHDDGPVTTGAQGEGP</sequence>
<evidence type="ECO:0000256" key="1">
    <source>
        <dbReference type="SAM" id="MobiDB-lite"/>
    </source>
</evidence>
<dbReference type="Pfam" id="PF03551">
    <property type="entry name" value="PadR"/>
    <property type="match status" value="1"/>
</dbReference>
<dbReference type="PANTHER" id="PTHR33169">
    <property type="entry name" value="PADR-FAMILY TRANSCRIPTIONAL REGULATOR"/>
    <property type="match status" value="1"/>
</dbReference>
<evidence type="ECO:0000313" key="3">
    <source>
        <dbReference type="EMBL" id="SFV20991.1"/>
    </source>
</evidence>
<evidence type="ECO:0000259" key="2">
    <source>
        <dbReference type="Pfam" id="PF03551"/>
    </source>
</evidence>
<feature type="region of interest" description="Disordered" evidence="1">
    <location>
        <begin position="109"/>
        <end position="128"/>
    </location>
</feature>
<dbReference type="AlphaFoldDB" id="A0A1I7MGD3"/>
<evidence type="ECO:0000313" key="4">
    <source>
        <dbReference type="Proteomes" id="UP000198881"/>
    </source>
</evidence>
<dbReference type="EMBL" id="FPCG01000002">
    <property type="protein sequence ID" value="SFV20991.1"/>
    <property type="molecule type" value="Genomic_DNA"/>
</dbReference>
<dbReference type="OrthoDB" id="122286at2"/>
<gene>
    <name evidence="3" type="ORF">SAMN04487966_102124</name>
</gene>